<dbReference type="Pfam" id="PF15405">
    <property type="entry name" value="PH_5"/>
    <property type="match status" value="1"/>
</dbReference>
<feature type="compositionally biased region" description="Polar residues" evidence="3">
    <location>
        <begin position="83"/>
        <end position="98"/>
    </location>
</feature>
<evidence type="ECO:0000259" key="6">
    <source>
        <dbReference type="PROSITE" id="PS50219"/>
    </source>
</evidence>
<feature type="region of interest" description="Disordered" evidence="3">
    <location>
        <begin position="1"/>
        <end position="98"/>
    </location>
</feature>
<evidence type="ECO:0000259" key="5">
    <source>
        <dbReference type="PROSITE" id="PS50010"/>
    </source>
</evidence>
<protein>
    <recommendedName>
        <fullName evidence="9">Dbl homology domain-containing protein</fullName>
    </recommendedName>
</protein>
<accession>A0A165BD66</accession>
<evidence type="ECO:0000256" key="3">
    <source>
        <dbReference type="SAM" id="MobiDB-lite"/>
    </source>
</evidence>
<dbReference type="InterPro" id="IPR000219">
    <property type="entry name" value="DH_dom"/>
</dbReference>
<dbReference type="InParanoid" id="A0A165BD66"/>
<evidence type="ECO:0000259" key="4">
    <source>
        <dbReference type="PROSITE" id="PS50003"/>
    </source>
</evidence>
<evidence type="ECO:0008006" key="9">
    <source>
        <dbReference type="Google" id="ProtNLM"/>
    </source>
</evidence>
<sequence length="936" mass="105833">MHRRPHPHIDVTPSAVPPVNSSPDSSWLNYLSSTPGNPAWADNSQRGHSPLPRISLDVPSRPTSRASSSPGQDVPRPHVDSSLYRSTSQRGSSSLRPLTTTAHRATKSDLMVHSVHHDGESRPLSFVSITSSPSISASELSDELSSYTLESEEGLRRFQANDLPDADQEWHRLVPAAARDVLDRDEVQRQSILFEIIKSERDYVSDLVLVKEVFVDPLRNTVPMPRKRLPGFIQEVFYNLDEVRDHHQRMLGALFARQREQHPLLQSIADIITESAFLFNTAYEKYIKHYPIAEKHHRSEMQSNTKYQYFIQQCTLDPRVRKRDLVTFLSRPVTRLPRLRLLVETALLHTESNHPDVQALAIIRDILGQVISSTQPGIDDAERRVKFWELCESLEYQREEILDLDLYDKMRALVHSGPLSRRYRSEMGTSWADLHVALLDNYLLILMPEQRRSGAVVKRQIVSRPIPLEYLRLGSFTDSPEIRKEKAEEGGLFESFRRTHRPVYPMTIYHAAAKSQRRYTLYADDERTRNKWHTVLMEELAKRKYFMDNNKWFAPQVIDEHYFKYPQANVYPTENFAGRVLAATPFSSHGKNFIAVGCPSGLYVAVRGQAQFRRALSTTNSSSMVALSDFNKFLVLSDDGLSAFSLDLLGRVGQGLATIHHLEATMEPIAPQDGGIMFFRAGRIGERTMVLYVTRRLLQAHFHAVEVVGSGLGRWNSGRSVPGSVASISFRPFGEPLLVPRDAHGFTVLNRNTGICTDKGILIVNPTNPSVLSTAPVVIPKFVGTENNVPLANLKERCAGARPLGLVRCQRDEILVIYDVLGCYIDKHGNPTRSSGYLRWESKATAFLHRDEHILLFSHEFVEIRTIQTGKLVQVIEEADIRLAYEGLLSGDKSVLVAWKGREDRGVIVDNVVELVETAPLVTSPTGQVEGAWDEW</sequence>
<dbReference type="PANTHER" id="PTHR46572">
    <property type="entry name" value="RHO1 GDP-GTP EXCHANGE PROTEIN 1-RELATED"/>
    <property type="match status" value="1"/>
</dbReference>
<dbReference type="SMART" id="SM00325">
    <property type="entry name" value="RhoGEF"/>
    <property type="match status" value="1"/>
</dbReference>
<feature type="domain" description="PH" evidence="4">
    <location>
        <begin position="412"/>
        <end position="541"/>
    </location>
</feature>
<keyword evidence="8" id="KW-1185">Reference proteome</keyword>
<proteinExistence type="predicted"/>
<dbReference type="InterPro" id="IPR041675">
    <property type="entry name" value="PH_5"/>
</dbReference>
<dbReference type="SUPFAM" id="SSF50729">
    <property type="entry name" value="PH domain-like"/>
    <property type="match status" value="1"/>
</dbReference>
<dbReference type="GeneID" id="63822991"/>
<dbReference type="STRING" id="1314785.A0A165BD66"/>
<feature type="compositionally biased region" description="Polar residues" evidence="3">
    <location>
        <begin position="19"/>
        <end position="47"/>
    </location>
</feature>
<keyword evidence="1" id="KW-0597">Phosphoprotein</keyword>
<dbReference type="PROSITE" id="PS50010">
    <property type="entry name" value="DH_2"/>
    <property type="match status" value="1"/>
</dbReference>
<dbReference type="RefSeq" id="XP_040758523.1">
    <property type="nucleotide sequence ID" value="XM_040905962.1"/>
</dbReference>
<gene>
    <name evidence="7" type="ORF">LAESUDRAFT_687612</name>
</gene>
<dbReference type="SUPFAM" id="SSF48065">
    <property type="entry name" value="DBL homology domain (DH-domain)"/>
    <property type="match status" value="1"/>
</dbReference>
<dbReference type="EMBL" id="KV427677">
    <property type="protein sequence ID" value="KZT00783.1"/>
    <property type="molecule type" value="Genomic_DNA"/>
</dbReference>
<keyword evidence="2" id="KW-0344">Guanine-nucleotide releasing factor</keyword>
<feature type="domain" description="DH" evidence="5">
    <location>
        <begin position="188"/>
        <end position="377"/>
    </location>
</feature>
<dbReference type="Proteomes" id="UP000076871">
    <property type="component" value="Unassembled WGS sequence"/>
</dbReference>
<dbReference type="InterPro" id="IPR035899">
    <property type="entry name" value="DBL_dom_sf"/>
</dbReference>
<dbReference type="Gene3D" id="1.20.900.10">
    <property type="entry name" value="Dbl homology (DH) domain"/>
    <property type="match status" value="1"/>
</dbReference>
<dbReference type="InterPro" id="IPR011993">
    <property type="entry name" value="PH-like_dom_sf"/>
</dbReference>
<dbReference type="SMART" id="SM00233">
    <property type="entry name" value="PH"/>
    <property type="match status" value="1"/>
</dbReference>
<evidence type="ECO:0000313" key="7">
    <source>
        <dbReference type="EMBL" id="KZT00783.1"/>
    </source>
</evidence>
<organism evidence="7 8">
    <name type="scientific">Laetiporus sulphureus 93-53</name>
    <dbReference type="NCBI Taxonomy" id="1314785"/>
    <lineage>
        <taxon>Eukaryota</taxon>
        <taxon>Fungi</taxon>
        <taxon>Dikarya</taxon>
        <taxon>Basidiomycota</taxon>
        <taxon>Agaricomycotina</taxon>
        <taxon>Agaricomycetes</taxon>
        <taxon>Polyporales</taxon>
        <taxon>Laetiporus</taxon>
    </lineage>
</organism>
<evidence type="ECO:0000256" key="2">
    <source>
        <dbReference type="ARBA" id="ARBA00022658"/>
    </source>
</evidence>
<name>A0A165BD66_9APHY</name>
<dbReference type="GO" id="GO:0005085">
    <property type="term" value="F:guanyl-nucleotide exchange factor activity"/>
    <property type="evidence" value="ECO:0007669"/>
    <property type="project" value="UniProtKB-KW"/>
</dbReference>
<dbReference type="PANTHER" id="PTHR46572:SF1">
    <property type="entry name" value="RHO1 GUANINE NUCLEOTIDE EXCHANGE FACTOR TUS1"/>
    <property type="match status" value="1"/>
</dbReference>
<dbReference type="Pfam" id="PF00621">
    <property type="entry name" value="RhoGEF"/>
    <property type="match status" value="1"/>
</dbReference>
<evidence type="ECO:0000313" key="8">
    <source>
        <dbReference type="Proteomes" id="UP000076871"/>
    </source>
</evidence>
<dbReference type="AlphaFoldDB" id="A0A165BD66"/>
<evidence type="ECO:0000256" key="1">
    <source>
        <dbReference type="ARBA" id="ARBA00022553"/>
    </source>
</evidence>
<feature type="domain" description="CNH" evidence="6">
    <location>
        <begin position="577"/>
        <end position="891"/>
    </location>
</feature>
<dbReference type="InterPro" id="IPR052233">
    <property type="entry name" value="Rho-type_GEFs"/>
</dbReference>
<dbReference type="OrthoDB" id="2272012at2759"/>
<dbReference type="Gene3D" id="2.30.29.30">
    <property type="entry name" value="Pleckstrin-homology domain (PH domain)/Phosphotyrosine-binding domain (PTB)"/>
    <property type="match status" value="1"/>
</dbReference>
<feature type="compositionally biased region" description="Low complexity" evidence="3">
    <location>
        <begin position="59"/>
        <end position="70"/>
    </location>
</feature>
<dbReference type="Pfam" id="PF00780">
    <property type="entry name" value="CNH"/>
    <property type="match status" value="1"/>
</dbReference>
<dbReference type="InterPro" id="IPR001180">
    <property type="entry name" value="CNH_dom"/>
</dbReference>
<dbReference type="PROSITE" id="PS50219">
    <property type="entry name" value="CNH"/>
    <property type="match status" value="1"/>
</dbReference>
<reference evidence="7 8" key="1">
    <citation type="journal article" date="2016" name="Mol. Biol. Evol.">
        <title>Comparative Genomics of Early-Diverging Mushroom-Forming Fungi Provides Insights into the Origins of Lignocellulose Decay Capabilities.</title>
        <authorList>
            <person name="Nagy L.G."/>
            <person name="Riley R."/>
            <person name="Tritt A."/>
            <person name="Adam C."/>
            <person name="Daum C."/>
            <person name="Floudas D."/>
            <person name="Sun H."/>
            <person name="Yadav J.S."/>
            <person name="Pangilinan J."/>
            <person name="Larsson K.H."/>
            <person name="Matsuura K."/>
            <person name="Barry K."/>
            <person name="Labutti K."/>
            <person name="Kuo R."/>
            <person name="Ohm R.A."/>
            <person name="Bhattacharya S.S."/>
            <person name="Shirouzu T."/>
            <person name="Yoshinaga Y."/>
            <person name="Martin F.M."/>
            <person name="Grigoriev I.V."/>
            <person name="Hibbett D.S."/>
        </authorList>
    </citation>
    <scope>NUCLEOTIDE SEQUENCE [LARGE SCALE GENOMIC DNA]</scope>
    <source>
        <strain evidence="7 8">93-53</strain>
    </source>
</reference>
<dbReference type="CDD" id="cd00160">
    <property type="entry name" value="RhoGEF"/>
    <property type="match status" value="1"/>
</dbReference>
<dbReference type="PROSITE" id="PS50003">
    <property type="entry name" value="PH_DOMAIN"/>
    <property type="match status" value="1"/>
</dbReference>
<dbReference type="InterPro" id="IPR001849">
    <property type="entry name" value="PH_domain"/>
</dbReference>